<sequence length="66" mass="7604">MSNTMINRTKLTLEKVSFDPALFSSELLKAIKFLLINELEELAIWFVNFIQGKPQLQNVKFSASEQ</sequence>
<dbReference type="EMBL" id="JBHMEY010000007">
    <property type="protein sequence ID" value="MFB9095462.1"/>
    <property type="molecule type" value="Genomic_DNA"/>
</dbReference>
<keyword evidence="2" id="KW-1185">Reference proteome</keyword>
<gene>
    <name evidence="1" type="ORF">ACFFVF_02955</name>
</gene>
<name>A0ABV5GJI8_9FLAO</name>
<dbReference type="Proteomes" id="UP001589607">
    <property type="component" value="Unassembled WGS sequence"/>
</dbReference>
<proteinExistence type="predicted"/>
<organism evidence="1 2">
    <name type="scientific">Flavobacterium jumunjinense</name>
    <dbReference type="NCBI Taxonomy" id="998845"/>
    <lineage>
        <taxon>Bacteria</taxon>
        <taxon>Pseudomonadati</taxon>
        <taxon>Bacteroidota</taxon>
        <taxon>Flavobacteriia</taxon>
        <taxon>Flavobacteriales</taxon>
        <taxon>Flavobacteriaceae</taxon>
        <taxon>Flavobacterium</taxon>
    </lineage>
</organism>
<dbReference type="RefSeq" id="WP_236453859.1">
    <property type="nucleotide sequence ID" value="NZ_CBCSGE010000020.1"/>
</dbReference>
<evidence type="ECO:0000313" key="2">
    <source>
        <dbReference type="Proteomes" id="UP001589607"/>
    </source>
</evidence>
<comment type="caution">
    <text evidence="1">The sequence shown here is derived from an EMBL/GenBank/DDBJ whole genome shotgun (WGS) entry which is preliminary data.</text>
</comment>
<protein>
    <submittedName>
        <fullName evidence="1">Uncharacterized protein</fullName>
    </submittedName>
</protein>
<evidence type="ECO:0000313" key="1">
    <source>
        <dbReference type="EMBL" id="MFB9095462.1"/>
    </source>
</evidence>
<accession>A0ABV5GJI8</accession>
<reference evidence="1 2" key="1">
    <citation type="submission" date="2024-09" db="EMBL/GenBank/DDBJ databases">
        <authorList>
            <person name="Sun Q."/>
            <person name="Mori K."/>
        </authorList>
    </citation>
    <scope>NUCLEOTIDE SEQUENCE [LARGE SCALE GENOMIC DNA]</scope>
    <source>
        <strain evidence="1 2">CECT 7955</strain>
    </source>
</reference>